<dbReference type="PANTHER" id="PTHR15934">
    <property type="entry name" value="RNA 2',3'-CYCLIC PHOSPHODIESTERASE"/>
    <property type="match status" value="1"/>
</dbReference>
<name>F0ZXQ7_DICPU</name>
<feature type="domain" description="A-kinase anchor protein 7-like phosphoesterase" evidence="3">
    <location>
        <begin position="26"/>
        <end position="217"/>
    </location>
</feature>
<dbReference type="eggNOG" id="ENOG502RICC">
    <property type="taxonomic scope" value="Eukaryota"/>
</dbReference>
<evidence type="ECO:0000259" key="3">
    <source>
        <dbReference type="Pfam" id="PF10469"/>
    </source>
</evidence>
<protein>
    <recommendedName>
        <fullName evidence="3">A-kinase anchor protein 7-like phosphoesterase domain-containing protein</fullName>
    </recommendedName>
</protein>
<dbReference type="Pfam" id="PF10469">
    <property type="entry name" value="AKAP7_NLS"/>
    <property type="match status" value="1"/>
</dbReference>
<dbReference type="EMBL" id="GL871265">
    <property type="protein sequence ID" value="EGC31255.1"/>
    <property type="molecule type" value="Genomic_DNA"/>
</dbReference>
<dbReference type="InterPro" id="IPR019510">
    <property type="entry name" value="AKAP7-like_phosphoesterase"/>
</dbReference>
<dbReference type="VEuPathDB" id="AmoebaDB:DICPUDRAFT_82826"/>
<dbReference type="OrthoDB" id="277832at2759"/>
<reference evidence="5" key="1">
    <citation type="journal article" date="2011" name="Genome Biol.">
        <title>Comparative genomics of the social amoebae Dictyostelium discoideum and Dictyostelium purpureum.</title>
        <authorList>
            <consortium name="US DOE Joint Genome Institute (JGI-PGF)"/>
            <person name="Sucgang R."/>
            <person name="Kuo A."/>
            <person name="Tian X."/>
            <person name="Salerno W."/>
            <person name="Parikh A."/>
            <person name="Feasley C.L."/>
            <person name="Dalin E."/>
            <person name="Tu H."/>
            <person name="Huang E."/>
            <person name="Barry K."/>
            <person name="Lindquist E."/>
            <person name="Shapiro H."/>
            <person name="Bruce D."/>
            <person name="Schmutz J."/>
            <person name="Salamov A."/>
            <person name="Fey P."/>
            <person name="Gaudet P."/>
            <person name="Anjard C."/>
            <person name="Babu M.M."/>
            <person name="Basu S."/>
            <person name="Bushmanova Y."/>
            <person name="van der Wel H."/>
            <person name="Katoh-Kurasawa M."/>
            <person name="Dinh C."/>
            <person name="Coutinho P.M."/>
            <person name="Saito T."/>
            <person name="Elias M."/>
            <person name="Schaap P."/>
            <person name="Kay R.R."/>
            <person name="Henrissat B."/>
            <person name="Eichinger L."/>
            <person name="Rivero F."/>
            <person name="Putnam N.H."/>
            <person name="West C.M."/>
            <person name="Loomis W.F."/>
            <person name="Chisholm R.L."/>
            <person name="Shaulsky G."/>
            <person name="Strassmann J.E."/>
            <person name="Queller D.C."/>
            <person name="Kuspa A."/>
            <person name="Grigoriev I.V."/>
        </authorList>
    </citation>
    <scope>NUCLEOTIDE SEQUENCE [LARGE SCALE GENOMIC DNA]</scope>
    <source>
        <strain evidence="5">QSDP1</strain>
    </source>
</reference>
<organism evidence="4 5">
    <name type="scientific">Dictyostelium purpureum</name>
    <name type="common">Slime mold</name>
    <dbReference type="NCBI Taxonomy" id="5786"/>
    <lineage>
        <taxon>Eukaryota</taxon>
        <taxon>Amoebozoa</taxon>
        <taxon>Evosea</taxon>
        <taxon>Eumycetozoa</taxon>
        <taxon>Dictyostelia</taxon>
        <taxon>Dictyosteliales</taxon>
        <taxon>Dictyosteliaceae</taxon>
        <taxon>Dictyostelium</taxon>
    </lineage>
</organism>
<evidence type="ECO:0000313" key="5">
    <source>
        <dbReference type="Proteomes" id="UP000001064"/>
    </source>
</evidence>
<feature type="compositionally biased region" description="Low complexity" evidence="2">
    <location>
        <begin position="1"/>
        <end position="21"/>
    </location>
</feature>
<feature type="coiled-coil region" evidence="1">
    <location>
        <begin position="32"/>
        <end position="59"/>
    </location>
</feature>
<dbReference type="AlphaFoldDB" id="F0ZXQ7"/>
<dbReference type="GO" id="GO:0034237">
    <property type="term" value="F:protein kinase A regulatory subunit binding"/>
    <property type="evidence" value="ECO:0000318"/>
    <property type="project" value="GO_Central"/>
</dbReference>
<evidence type="ECO:0000313" key="4">
    <source>
        <dbReference type="EMBL" id="EGC31255.1"/>
    </source>
</evidence>
<dbReference type="PANTHER" id="PTHR15934:SF2">
    <property type="entry name" value="A-KINASE ANCHOR PROTEIN 7-LIKE PHOSPHOESTERASE DOMAIN-CONTAINING PROTEIN"/>
    <property type="match status" value="1"/>
</dbReference>
<dbReference type="InterPro" id="IPR009097">
    <property type="entry name" value="Cyclic_Pdiesterase"/>
</dbReference>
<dbReference type="KEGG" id="dpp:DICPUDRAFT_82826"/>
<dbReference type="InterPro" id="IPR052641">
    <property type="entry name" value="AKAP7_isoform_gamma"/>
</dbReference>
<dbReference type="SUPFAM" id="SSF55144">
    <property type="entry name" value="LigT-like"/>
    <property type="match status" value="1"/>
</dbReference>
<dbReference type="STRING" id="5786.F0ZXQ7"/>
<dbReference type="OMA" id="FRKICTD"/>
<dbReference type="FunCoup" id="F0ZXQ7">
    <property type="interactions" value="33"/>
</dbReference>
<evidence type="ECO:0000256" key="1">
    <source>
        <dbReference type="SAM" id="Coils"/>
    </source>
</evidence>
<keyword evidence="1" id="KW-0175">Coiled coil</keyword>
<proteinExistence type="predicted"/>
<feature type="region of interest" description="Disordered" evidence="2">
    <location>
        <begin position="1"/>
        <end position="24"/>
    </location>
</feature>
<gene>
    <name evidence="4" type="ORF">DICPUDRAFT_82826</name>
</gene>
<dbReference type="GeneID" id="10505962"/>
<keyword evidence="5" id="KW-1185">Reference proteome</keyword>
<dbReference type="RefSeq" id="XP_003292200.1">
    <property type="nucleotide sequence ID" value="XM_003292152.1"/>
</dbReference>
<sequence length="218" mass="25478">MYNNNNKYKINRNNRNNNNNIQRPKPTHFLGLKIDKEANVNLENVANQLKQRHVKLQGSFINKEKYHISVIILTLDTEEKLNNVKALFSEIKQVYEKRYLSQNLTIKTQVSGIGSFKERTLWAGLKEDEDKKNLVDFVNEIRDIFKKQSIEIDDRDWSPHITLAKGKILAPMINHPFTLSLENKDFGIQQFTEMDLMKIGSTDKDNGYYQVIDTIDFS</sequence>
<evidence type="ECO:0000256" key="2">
    <source>
        <dbReference type="SAM" id="MobiDB-lite"/>
    </source>
</evidence>
<dbReference type="InParanoid" id="F0ZXQ7"/>
<dbReference type="Gene3D" id="3.90.1140.10">
    <property type="entry name" value="Cyclic phosphodiesterase"/>
    <property type="match status" value="1"/>
</dbReference>
<accession>F0ZXQ7</accession>
<dbReference type="Proteomes" id="UP000001064">
    <property type="component" value="Unassembled WGS sequence"/>
</dbReference>
<dbReference type="GO" id="GO:0005829">
    <property type="term" value="C:cytosol"/>
    <property type="evidence" value="ECO:0000318"/>
    <property type="project" value="GO_Central"/>
</dbReference>